<gene>
    <name evidence="3" type="ORF">DFH07DRAFT_815243</name>
</gene>
<dbReference type="InterPro" id="IPR052783">
    <property type="entry name" value="Metabolic/Drug-Res_Regulator"/>
</dbReference>
<evidence type="ECO:0000256" key="1">
    <source>
        <dbReference type="SAM" id="MobiDB-lite"/>
    </source>
</evidence>
<keyword evidence="4" id="KW-1185">Reference proteome</keyword>
<accession>A0AAD7JE76</accession>
<feature type="region of interest" description="Disordered" evidence="1">
    <location>
        <begin position="1"/>
        <end position="329"/>
    </location>
</feature>
<reference evidence="3" key="1">
    <citation type="submission" date="2023-03" db="EMBL/GenBank/DDBJ databases">
        <title>Massive genome expansion in bonnet fungi (Mycena s.s.) driven by repeated elements and novel gene families across ecological guilds.</title>
        <authorList>
            <consortium name="Lawrence Berkeley National Laboratory"/>
            <person name="Harder C.B."/>
            <person name="Miyauchi S."/>
            <person name="Viragh M."/>
            <person name="Kuo A."/>
            <person name="Thoen E."/>
            <person name="Andreopoulos B."/>
            <person name="Lu D."/>
            <person name="Skrede I."/>
            <person name="Drula E."/>
            <person name="Henrissat B."/>
            <person name="Morin E."/>
            <person name="Kohler A."/>
            <person name="Barry K."/>
            <person name="LaButti K."/>
            <person name="Morin E."/>
            <person name="Salamov A."/>
            <person name="Lipzen A."/>
            <person name="Mereny Z."/>
            <person name="Hegedus B."/>
            <person name="Baldrian P."/>
            <person name="Stursova M."/>
            <person name="Weitz H."/>
            <person name="Taylor A."/>
            <person name="Grigoriev I.V."/>
            <person name="Nagy L.G."/>
            <person name="Martin F."/>
            <person name="Kauserud H."/>
        </authorList>
    </citation>
    <scope>NUCLEOTIDE SEQUENCE</scope>
    <source>
        <strain evidence="3">CBHHK188m</strain>
    </source>
</reference>
<feature type="compositionally biased region" description="Basic and acidic residues" evidence="1">
    <location>
        <begin position="315"/>
        <end position="325"/>
    </location>
</feature>
<dbReference type="CDD" id="cd00067">
    <property type="entry name" value="GAL4"/>
    <property type="match status" value="1"/>
</dbReference>
<sequence>MSQGQPDRSSLPPSLHAHIYTGPQHPQGLSPTGSNSAQEETELRASPFEPSRQPPPILPPTLPPLRPIAPSTLPASFPDPRRQYPPYESVPLETLSLHSSTVLPSERLGGSSSIPHGSRYRSPVVSDPVYPPSGRPQGPQYTGSHSLPPVLPPISGPGHWREGEAGPSSLAHSYGGIGRRISPTHAPPQQIYRRATEPGGYPTDQSSLHGGYERLRPQEEHFRQEERYRPRDPPGYPPRATTEIPYAESSQSSRSLPPLYTREWPQYGPSGSARYGEQEDPLPHYSAIQSQSSASSDYTRIDDGDYWNNARGVRRRADSDFEKNPRRTNVPKKITVACDFCRHRKLKCDGHKPICGNCSARDRDCRFEEHPKRRGPGKAAKGSRSKKRVSSKGERRSVSSSSQAAPGSADDFDAQTLVDPQLRSHASFESDMHLHLSQSSGGRYALRQPSPERTPQQQRRPPRSRNSGASPEYYSPPSDHDLKR</sequence>
<feature type="compositionally biased region" description="Polar residues" evidence="1">
    <location>
        <begin position="27"/>
        <end position="38"/>
    </location>
</feature>
<dbReference type="PROSITE" id="PS50048">
    <property type="entry name" value="ZN2_CY6_FUNGAL_2"/>
    <property type="match status" value="1"/>
</dbReference>
<feature type="compositionally biased region" description="Basic residues" evidence="1">
    <location>
        <begin position="372"/>
        <end position="390"/>
    </location>
</feature>
<feature type="compositionally biased region" description="Low complexity" evidence="1">
    <location>
        <begin position="398"/>
        <end position="409"/>
    </location>
</feature>
<dbReference type="GO" id="GO:0008270">
    <property type="term" value="F:zinc ion binding"/>
    <property type="evidence" value="ECO:0007669"/>
    <property type="project" value="InterPro"/>
</dbReference>
<organism evidence="3 4">
    <name type="scientific">Mycena maculata</name>
    <dbReference type="NCBI Taxonomy" id="230809"/>
    <lineage>
        <taxon>Eukaryota</taxon>
        <taxon>Fungi</taxon>
        <taxon>Dikarya</taxon>
        <taxon>Basidiomycota</taxon>
        <taxon>Agaricomycotina</taxon>
        <taxon>Agaricomycetes</taxon>
        <taxon>Agaricomycetidae</taxon>
        <taxon>Agaricales</taxon>
        <taxon>Marasmiineae</taxon>
        <taxon>Mycenaceae</taxon>
        <taxon>Mycena</taxon>
    </lineage>
</organism>
<dbReference type="Gene3D" id="4.10.240.10">
    <property type="entry name" value="Zn(2)-C6 fungal-type DNA-binding domain"/>
    <property type="match status" value="1"/>
</dbReference>
<dbReference type="InterPro" id="IPR001138">
    <property type="entry name" value="Zn2Cys6_DnaBD"/>
</dbReference>
<dbReference type="Pfam" id="PF00172">
    <property type="entry name" value="Zn_clus"/>
    <property type="match status" value="1"/>
</dbReference>
<feature type="domain" description="Zn(2)-C6 fungal-type" evidence="2">
    <location>
        <begin position="337"/>
        <end position="367"/>
    </location>
</feature>
<comment type="caution">
    <text evidence="3">The sequence shown here is derived from an EMBL/GenBank/DDBJ whole genome shotgun (WGS) entry which is preliminary data.</text>
</comment>
<feature type="compositionally biased region" description="Polar residues" evidence="1">
    <location>
        <begin position="1"/>
        <end position="12"/>
    </location>
</feature>
<feature type="compositionally biased region" description="Pro residues" evidence="1">
    <location>
        <begin position="52"/>
        <end position="67"/>
    </location>
</feature>
<evidence type="ECO:0000259" key="2">
    <source>
        <dbReference type="PROSITE" id="PS50048"/>
    </source>
</evidence>
<dbReference type="GO" id="GO:0045944">
    <property type="term" value="P:positive regulation of transcription by RNA polymerase II"/>
    <property type="evidence" value="ECO:0007669"/>
    <property type="project" value="TreeGrafter"/>
</dbReference>
<dbReference type="EMBL" id="JARJLG010000045">
    <property type="protein sequence ID" value="KAJ7761510.1"/>
    <property type="molecule type" value="Genomic_DNA"/>
</dbReference>
<feature type="compositionally biased region" description="Low complexity" evidence="1">
    <location>
        <begin position="447"/>
        <end position="459"/>
    </location>
</feature>
<evidence type="ECO:0000313" key="4">
    <source>
        <dbReference type="Proteomes" id="UP001215280"/>
    </source>
</evidence>
<dbReference type="PANTHER" id="PTHR47655">
    <property type="entry name" value="QUINIC ACID UTILIZATION ACTIVATOR"/>
    <property type="match status" value="1"/>
</dbReference>
<dbReference type="PROSITE" id="PS00463">
    <property type="entry name" value="ZN2_CY6_FUNGAL_1"/>
    <property type="match status" value="1"/>
</dbReference>
<dbReference type="Proteomes" id="UP001215280">
    <property type="component" value="Unassembled WGS sequence"/>
</dbReference>
<evidence type="ECO:0000313" key="3">
    <source>
        <dbReference type="EMBL" id="KAJ7761510.1"/>
    </source>
</evidence>
<proteinExistence type="predicted"/>
<dbReference type="SUPFAM" id="SSF57701">
    <property type="entry name" value="Zn2/Cys6 DNA-binding domain"/>
    <property type="match status" value="1"/>
</dbReference>
<dbReference type="SMART" id="SM00066">
    <property type="entry name" value="GAL4"/>
    <property type="match status" value="1"/>
</dbReference>
<dbReference type="InterPro" id="IPR036864">
    <property type="entry name" value="Zn2-C6_fun-type_DNA-bd_sf"/>
</dbReference>
<dbReference type="GO" id="GO:0000981">
    <property type="term" value="F:DNA-binding transcription factor activity, RNA polymerase II-specific"/>
    <property type="evidence" value="ECO:0007669"/>
    <property type="project" value="InterPro"/>
</dbReference>
<feature type="compositionally biased region" description="Basic and acidic residues" evidence="1">
    <location>
        <begin position="211"/>
        <end position="232"/>
    </location>
</feature>
<name>A0AAD7JE76_9AGAR</name>
<protein>
    <recommendedName>
        <fullName evidence="2">Zn(2)-C6 fungal-type domain-containing protein</fullName>
    </recommendedName>
</protein>
<feature type="region of interest" description="Disordered" evidence="1">
    <location>
        <begin position="367"/>
        <end position="484"/>
    </location>
</feature>
<feature type="compositionally biased region" description="Low complexity" evidence="1">
    <location>
        <begin position="286"/>
        <end position="296"/>
    </location>
</feature>
<dbReference type="PANTHER" id="PTHR47655:SF2">
    <property type="entry name" value="QUINIC ACID UTILIZATION ACTIVATOR"/>
    <property type="match status" value="1"/>
</dbReference>
<dbReference type="AlphaFoldDB" id="A0AAD7JE76"/>